<evidence type="ECO:0000259" key="2">
    <source>
        <dbReference type="Pfam" id="PF01841"/>
    </source>
</evidence>
<comment type="caution">
    <text evidence="5">The sequence shown here is derived from an EMBL/GenBank/DDBJ whole genome shotgun (WGS) entry which is preliminary data.</text>
</comment>
<dbReference type="InterPro" id="IPR024618">
    <property type="entry name" value="DUF3857"/>
</dbReference>
<evidence type="ECO:0000259" key="4">
    <source>
        <dbReference type="Pfam" id="PF12970"/>
    </source>
</evidence>
<proteinExistence type="predicted"/>
<dbReference type="Pfam" id="PF01841">
    <property type="entry name" value="Transglut_core"/>
    <property type="match status" value="1"/>
</dbReference>
<sequence>MTKIHTLLLLCLFALVLPVAGQEAEFKKIKESWTLRADGSQVYRHMKVLTLYTHTAMNRTYGESFITYDPRYQTLEIHESYTRQKDGNIVKTPDNAFVEVLPAAAANAPAFNALREMVVVHTGLELGATVYLDYSITSKPGYLPEINVCRQLEQSSPVKEYEISITVPQGQRLEYALDNLKSKPLVTEKEGMKQVSWVLKNLPALSREPQVSVIGGELPLLTATTEQKPMAFLSAQWEREADARLRTLAGKLTAGAKSDEEKVKALHSYVIDNLYYSPLPLSETAYRIRPTAEVLRSAYATEAEKANLLAALLRAAGLKAEIGAVCVPSANTASLGMGSIRELFVWTEAGGRQQALSLKGKTPSAVSWQKDHAYVAMLTQPFELNLPSAALNKEYTLQPDKAKAKDGYLVFTLPAERGSLANSQYVRYNSKRTSNLLLPGAADETFTYLAETPEGMRLATPAMEKKIDNAVGTLIISILPEGGQTRVVRSLKLKKQIIRPADYAAFRQLMIEYGAVDGQTLVYKSK</sequence>
<dbReference type="RefSeq" id="WP_044299613.1">
    <property type="nucleotide sequence ID" value="NZ_CAEUHN010000001.1"/>
</dbReference>
<feature type="signal peptide" evidence="1">
    <location>
        <begin position="1"/>
        <end position="21"/>
    </location>
</feature>
<dbReference type="SUPFAM" id="SSF54001">
    <property type="entry name" value="Cysteine proteinases"/>
    <property type="match status" value="1"/>
</dbReference>
<feature type="domain" description="DUF3857" evidence="3">
    <location>
        <begin position="37"/>
        <end position="204"/>
    </location>
</feature>
<gene>
    <name evidence="5" type="ORF">EE52_0202680</name>
</gene>
<organism evidence="5">
    <name type="scientific">Bacteroides fragilis</name>
    <dbReference type="NCBI Taxonomy" id="817"/>
    <lineage>
        <taxon>Bacteria</taxon>
        <taxon>Pseudomonadati</taxon>
        <taxon>Bacteroidota</taxon>
        <taxon>Bacteroidia</taxon>
        <taxon>Bacteroidales</taxon>
        <taxon>Bacteroidaceae</taxon>
        <taxon>Bacteroides</taxon>
    </lineage>
</organism>
<evidence type="ECO:0000313" key="5">
    <source>
        <dbReference type="EMBL" id="KFX76187.1"/>
    </source>
</evidence>
<dbReference type="InterPro" id="IPR038765">
    <property type="entry name" value="Papain-like_cys_pep_sf"/>
</dbReference>
<dbReference type="PATRIC" id="fig|817.53.peg.572"/>
<dbReference type="InterPro" id="IPR002931">
    <property type="entry name" value="Transglutaminase-like"/>
</dbReference>
<evidence type="ECO:0000256" key="1">
    <source>
        <dbReference type="SAM" id="SignalP"/>
    </source>
</evidence>
<dbReference type="Gene3D" id="3.10.620.30">
    <property type="match status" value="1"/>
</dbReference>
<dbReference type="InterPro" id="IPR024544">
    <property type="entry name" value="DUF3858"/>
</dbReference>
<dbReference type="Gene3D" id="2.60.40.3140">
    <property type="match status" value="1"/>
</dbReference>
<feature type="domain" description="DUF3858" evidence="4">
    <location>
        <begin position="408"/>
        <end position="522"/>
    </location>
</feature>
<dbReference type="Gene3D" id="2.60.120.1130">
    <property type="match status" value="1"/>
</dbReference>
<reference evidence="5" key="1">
    <citation type="book" date="2014" name="THE 24TH EUROPEAN CONGRESS OF CLINICAL MICROBIOLOGY AND INFECTIOUS DISEASES" publisher="ECCMID 2014" city="Barcelona, Spain">
        <title>Identification of resistance genes in three multidrug-resistant Bacteroides fragilis isolates by whole genome sequencing.</title>
        <editorList>
            <person name="Unknown"/>
            <person name="A."/>
        </editorList>
        <authorList>
            <person name="Sydenham T.V."/>
            <person name="Hasman H."/>
            <person name="Wang M."/>
            <person name="Soki J."/>
            <person name="Nagy E."/>
            <person name="Justesen U.S."/>
        </authorList>
    </citation>
    <scope>NUCLEOTIDE SEQUENCE</scope>
    <source>
        <strain evidence="5">DCMOUH0018B</strain>
    </source>
</reference>
<dbReference type="Pfam" id="PF12969">
    <property type="entry name" value="DUF3857"/>
    <property type="match status" value="1"/>
</dbReference>
<dbReference type="AlphaFoldDB" id="A0A0I9SD25"/>
<keyword evidence="1" id="KW-0732">Signal</keyword>
<feature type="domain" description="Transglutaminase-like" evidence="2">
    <location>
        <begin position="246"/>
        <end position="338"/>
    </location>
</feature>
<reference evidence="5" key="2">
    <citation type="submission" date="2014-07" db="EMBL/GenBank/DDBJ databases">
        <title>Genetics and epidemiology of antimicrobial resistance in B. fragilis group.</title>
        <authorList>
            <person name="Sydenham T.V."/>
            <person name="Hasman H."/>
            <person name="Kemp M."/>
            <person name="Justesen U.S."/>
        </authorList>
    </citation>
    <scope>NUCLEOTIDE SEQUENCE [LARGE SCALE GENOMIC DNA]</scope>
    <source>
        <strain evidence="5">DCMOUH0018B</strain>
    </source>
</reference>
<evidence type="ECO:0000259" key="3">
    <source>
        <dbReference type="Pfam" id="PF12969"/>
    </source>
</evidence>
<dbReference type="EMBL" id="JMZZ02000039">
    <property type="protein sequence ID" value="KFX76187.1"/>
    <property type="molecule type" value="Genomic_DNA"/>
</dbReference>
<feature type="chain" id="PRO_5044366894" evidence="1">
    <location>
        <begin position="22"/>
        <end position="526"/>
    </location>
</feature>
<dbReference type="Pfam" id="PF12970">
    <property type="entry name" value="DUF3858"/>
    <property type="match status" value="1"/>
</dbReference>
<name>A0A0I9SD25_BACFG</name>
<protein>
    <submittedName>
        <fullName evidence="5">Uncharacterized protein</fullName>
    </submittedName>
</protein>
<accession>A0A0I9SD25</accession>